<keyword evidence="2" id="KW-1185">Reference proteome</keyword>
<dbReference type="EMBL" id="FWFT01000001">
    <property type="protein sequence ID" value="SLN13005.1"/>
    <property type="molecule type" value="Genomic_DNA"/>
</dbReference>
<reference evidence="1 2" key="1">
    <citation type="submission" date="2017-03" db="EMBL/GenBank/DDBJ databases">
        <authorList>
            <person name="Afonso C.L."/>
            <person name="Miller P.J."/>
            <person name="Scott M.A."/>
            <person name="Spackman E."/>
            <person name="Goraichik I."/>
            <person name="Dimitrov K.M."/>
            <person name="Suarez D.L."/>
            <person name="Swayne D.E."/>
        </authorList>
    </citation>
    <scope>NUCLEOTIDE SEQUENCE [LARGE SCALE GENOMIC DNA]</scope>
    <source>
        <strain evidence="1 2">CECT 8397</strain>
    </source>
</reference>
<evidence type="ECO:0008006" key="3">
    <source>
        <dbReference type="Google" id="ProtNLM"/>
    </source>
</evidence>
<name>A0A1Y5RCH4_9RHOB</name>
<dbReference type="Proteomes" id="UP000193623">
    <property type="component" value="Unassembled WGS sequence"/>
</dbReference>
<proteinExistence type="predicted"/>
<dbReference type="PROSITE" id="PS51257">
    <property type="entry name" value="PROKAR_LIPOPROTEIN"/>
    <property type="match status" value="1"/>
</dbReference>
<evidence type="ECO:0000313" key="2">
    <source>
        <dbReference type="Proteomes" id="UP000193623"/>
    </source>
</evidence>
<gene>
    <name evidence="1" type="ORF">PSJ8397_00203</name>
</gene>
<protein>
    <recommendedName>
        <fullName evidence="3">Lipoprotein</fullName>
    </recommendedName>
</protein>
<dbReference type="AlphaFoldDB" id="A0A1Y5RCH4"/>
<organism evidence="1 2">
    <name type="scientific">Pseudooctadecabacter jejudonensis</name>
    <dbReference type="NCBI Taxonomy" id="1391910"/>
    <lineage>
        <taxon>Bacteria</taxon>
        <taxon>Pseudomonadati</taxon>
        <taxon>Pseudomonadota</taxon>
        <taxon>Alphaproteobacteria</taxon>
        <taxon>Rhodobacterales</taxon>
        <taxon>Paracoccaceae</taxon>
        <taxon>Pseudooctadecabacter</taxon>
    </lineage>
</organism>
<sequence length="154" mass="16202">MMKYLSMVAICGVAACGDTTSSSGSFSAGAQPQGAVQAYFQGYPDALFEGGEAVCSGPGQMVVRPNPNEVRCESLPDPASAAALILEYNGTVENLPRFVIAFTGQSDQTGYLVTADSYIRVPGRDGQIQQLRFPDDRIAAEFTALLKTAGGRPL</sequence>
<dbReference type="RefSeq" id="WP_235000532.1">
    <property type="nucleotide sequence ID" value="NZ_FWFT01000001.1"/>
</dbReference>
<evidence type="ECO:0000313" key="1">
    <source>
        <dbReference type="EMBL" id="SLN13005.1"/>
    </source>
</evidence>
<accession>A0A1Y5RCH4</accession>